<gene>
    <name evidence="1" type="ORF">AcetOrient_orf01658</name>
</gene>
<keyword evidence="1" id="KW-0808">Transferase</keyword>
<sequence length="47" mass="4989">MYAPALSGQPRLYPIPMPLAGTSYNAPAPKNGFTGLCKGLPDRWGIV</sequence>
<name>A0A2Z5ZGF3_9PROT</name>
<organism evidence="1 2">
    <name type="scientific">Acetobacter orientalis</name>
    <dbReference type="NCBI Taxonomy" id="146474"/>
    <lineage>
        <taxon>Bacteria</taxon>
        <taxon>Pseudomonadati</taxon>
        <taxon>Pseudomonadota</taxon>
        <taxon>Alphaproteobacteria</taxon>
        <taxon>Acetobacterales</taxon>
        <taxon>Acetobacteraceae</taxon>
        <taxon>Acetobacter</taxon>
    </lineage>
</organism>
<dbReference type="EMBL" id="AP018515">
    <property type="protein sequence ID" value="BBC79455.1"/>
    <property type="molecule type" value="Genomic_DNA"/>
</dbReference>
<evidence type="ECO:0000313" key="1">
    <source>
        <dbReference type="EMBL" id="BBC79455.1"/>
    </source>
</evidence>
<dbReference type="GO" id="GO:0016301">
    <property type="term" value="F:kinase activity"/>
    <property type="evidence" value="ECO:0007669"/>
    <property type="project" value="UniProtKB-KW"/>
</dbReference>
<accession>A0A2Z5ZGF3</accession>
<dbReference type="KEGG" id="aot:AcetOri_orf01658"/>
<protein>
    <submittedName>
        <fullName evidence="1">Phosphatidylinositol kinase</fullName>
    </submittedName>
</protein>
<evidence type="ECO:0000313" key="2">
    <source>
        <dbReference type="Proteomes" id="UP000270034"/>
    </source>
</evidence>
<keyword evidence="1" id="KW-0418">Kinase</keyword>
<dbReference type="AlphaFoldDB" id="A0A2Z5ZGF3"/>
<proteinExistence type="predicted"/>
<reference evidence="1 2" key="1">
    <citation type="submission" date="2018-02" db="EMBL/GenBank/DDBJ databases">
        <title>Acetobacter orientalis genome.</title>
        <authorList>
            <person name="Nakashima N."/>
            <person name="Tamura T."/>
        </authorList>
    </citation>
    <scope>NUCLEOTIDE SEQUENCE [LARGE SCALE GENOMIC DNA]</scope>
    <source>
        <strain evidence="1 2">FAN1</strain>
    </source>
</reference>
<dbReference type="Proteomes" id="UP000270034">
    <property type="component" value="Chromosome"/>
</dbReference>